<dbReference type="Proteomes" id="UP000549394">
    <property type="component" value="Unassembled WGS sequence"/>
</dbReference>
<keyword evidence="7" id="KW-0067">ATP-binding</keyword>
<keyword evidence="4" id="KW-0548">Nucleotidyltransferase</keyword>
<feature type="chain" id="PRO_5029704220" description="Selenoprotein O" evidence="10">
    <location>
        <begin position="18"/>
        <end position="564"/>
    </location>
</feature>
<dbReference type="HAMAP" id="MF_00692">
    <property type="entry name" value="SelO"/>
    <property type="match status" value="1"/>
</dbReference>
<evidence type="ECO:0000256" key="4">
    <source>
        <dbReference type="ARBA" id="ARBA00022695"/>
    </source>
</evidence>
<evidence type="ECO:0000256" key="5">
    <source>
        <dbReference type="ARBA" id="ARBA00022723"/>
    </source>
</evidence>
<reference evidence="11 12" key="1">
    <citation type="submission" date="2020-08" db="EMBL/GenBank/DDBJ databases">
        <authorList>
            <person name="Hejnol A."/>
        </authorList>
    </citation>
    <scope>NUCLEOTIDE SEQUENCE [LARGE SCALE GENOMIC DNA]</scope>
</reference>
<dbReference type="NCBIfam" id="NF000658">
    <property type="entry name" value="PRK00029.1"/>
    <property type="match status" value="1"/>
</dbReference>
<gene>
    <name evidence="11" type="ORF">DGYR_LOCUS11179</name>
</gene>
<proteinExistence type="inferred from homology"/>
<dbReference type="PANTHER" id="PTHR12153">
    <property type="entry name" value="SELENOPROTEIN O"/>
    <property type="match status" value="1"/>
</dbReference>
<keyword evidence="8" id="KW-0460">Magnesium</keyword>
<evidence type="ECO:0000256" key="9">
    <source>
        <dbReference type="ARBA" id="ARBA00031547"/>
    </source>
</evidence>
<evidence type="ECO:0000256" key="6">
    <source>
        <dbReference type="ARBA" id="ARBA00022741"/>
    </source>
</evidence>
<dbReference type="Pfam" id="PF02696">
    <property type="entry name" value="SelO"/>
    <property type="match status" value="1"/>
</dbReference>
<dbReference type="GO" id="GO:0046872">
    <property type="term" value="F:metal ion binding"/>
    <property type="evidence" value="ECO:0007669"/>
    <property type="project" value="UniProtKB-KW"/>
</dbReference>
<comment type="cofactor">
    <cofactor evidence="1">
        <name>Mg(2+)</name>
        <dbReference type="ChEBI" id="CHEBI:18420"/>
    </cofactor>
</comment>
<evidence type="ECO:0000256" key="1">
    <source>
        <dbReference type="ARBA" id="ARBA00001946"/>
    </source>
</evidence>
<dbReference type="AlphaFoldDB" id="A0A7I8W5K5"/>
<evidence type="ECO:0000313" key="12">
    <source>
        <dbReference type="Proteomes" id="UP000549394"/>
    </source>
</evidence>
<sequence length="564" mass="65617">MNYLFFIFFLHIEHLFAIRVCQKNDFKHLFNLNLDVCSAIPLIETFSRWKFDNSRLKELPLDPEKRNYVRRNVHNAIFSQVPVTPIRSPTLLAVSDDALRNVLNVRPKVTQDSNFVDFINGVFRPENSLTYAHRYGGHQFGSWADQLGDGRANLLGERISFDGKRWEYQLKGSGRTPYSRDGDGRAVLRSSIREFLCSEAMHYLDVPTSRAAAIIVSEDTVMRDQFYDGHPQREKVAIVLRLAESWFRIGSLEILAKGKEIDNLRQLIDFIIENHFKSIDLKDENKYIIFFNEVVNNTAYTIAKWTSIGFAHGVCNTDNFSLLGLTIDYGPFGFLDAYNPGWTPNTSDDEYRYAFNKQAFVGSFNLLKLREALLPLIPHEKLPSVRNILNGFYPLYTRYFNKLYCQKLALIKCEKEDEHIINQLLKMMEGKSADFTMTFRQLSEIRLNIHEQIDIPKTAWALKHLSSHNQFDAWTRNWMKRLEESGLNLNEAKQIMNRVNPRYILRNWISQEAIEMADRGDFSRVRLILDILKNPYKLQKPAEDLKYANRPPKWAKGLKVSCSS</sequence>
<accession>A0A7I8W5K5</accession>
<dbReference type="InterPro" id="IPR003846">
    <property type="entry name" value="SelO"/>
</dbReference>
<evidence type="ECO:0000256" key="10">
    <source>
        <dbReference type="SAM" id="SignalP"/>
    </source>
</evidence>
<feature type="signal peptide" evidence="10">
    <location>
        <begin position="1"/>
        <end position="17"/>
    </location>
</feature>
<evidence type="ECO:0000256" key="2">
    <source>
        <dbReference type="ARBA" id="ARBA00009747"/>
    </source>
</evidence>
<comment type="similarity">
    <text evidence="2">Belongs to the SELO family.</text>
</comment>
<protein>
    <recommendedName>
        <fullName evidence="9">Selenoprotein O</fullName>
    </recommendedName>
</protein>
<organism evidence="11 12">
    <name type="scientific">Dimorphilus gyrociliatus</name>
    <dbReference type="NCBI Taxonomy" id="2664684"/>
    <lineage>
        <taxon>Eukaryota</taxon>
        <taxon>Metazoa</taxon>
        <taxon>Spiralia</taxon>
        <taxon>Lophotrochozoa</taxon>
        <taxon>Annelida</taxon>
        <taxon>Polychaeta</taxon>
        <taxon>Polychaeta incertae sedis</taxon>
        <taxon>Dinophilidae</taxon>
        <taxon>Dimorphilus</taxon>
    </lineage>
</organism>
<comment type="caution">
    <text evidence="11">The sequence shown here is derived from an EMBL/GenBank/DDBJ whole genome shotgun (WGS) entry which is preliminary data.</text>
</comment>
<evidence type="ECO:0000313" key="11">
    <source>
        <dbReference type="EMBL" id="CAD5123504.1"/>
    </source>
</evidence>
<dbReference type="OrthoDB" id="10254721at2759"/>
<name>A0A7I8W5K5_9ANNE</name>
<dbReference type="GO" id="GO:0005524">
    <property type="term" value="F:ATP binding"/>
    <property type="evidence" value="ECO:0007669"/>
    <property type="project" value="UniProtKB-KW"/>
</dbReference>
<evidence type="ECO:0000256" key="8">
    <source>
        <dbReference type="ARBA" id="ARBA00022842"/>
    </source>
</evidence>
<dbReference type="EMBL" id="CAJFCJ010000019">
    <property type="protein sequence ID" value="CAD5123504.1"/>
    <property type="molecule type" value="Genomic_DNA"/>
</dbReference>
<dbReference type="PANTHER" id="PTHR12153:SF18">
    <property type="entry name" value="SELENOPROTEIN O"/>
    <property type="match status" value="1"/>
</dbReference>
<evidence type="ECO:0000256" key="3">
    <source>
        <dbReference type="ARBA" id="ARBA00022679"/>
    </source>
</evidence>
<dbReference type="GO" id="GO:0016779">
    <property type="term" value="F:nucleotidyltransferase activity"/>
    <property type="evidence" value="ECO:0007669"/>
    <property type="project" value="UniProtKB-KW"/>
</dbReference>
<evidence type="ECO:0000256" key="7">
    <source>
        <dbReference type="ARBA" id="ARBA00022840"/>
    </source>
</evidence>
<keyword evidence="5" id="KW-0479">Metal-binding</keyword>
<keyword evidence="12" id="KW-1185">Reference proteome</keyword>
<keyword evidence="3" id="KW-0808">Transferase</keyword>
<keyword evidence="6" id="KW-0547">Nucleotide-binding</keyword>
<keyword evidence="10" id="KW-0732">Signal</keyword>